<keyword evidence="1" id="KW-1133">Transmembrane helix</keyword>
<proteinExistence type="predicted"/>
<dbReference type="Gene3D" id="1.20.1740.10">
    <property type="entry name" value="Amino acid/polyamine transporter I"/>
    <property type="match status" value="1"/>
</dbReference>
<keyword evidence="1" id="KW-0472">Membrane</keyword>
<dbReference type="EMBL" id="AOLY01000048">
    <property type="protein sequence ID" value="EMA27010.1"/>
    <property type="molecule type" value="Genomic_DNA"/>
</dbReference>
<accession>M0L4W4</accession>
<dbReference type="AlphaFoldDB" id="M0L4W4"/>
<dbReference type="OrthoDB" id="43026at2157"/>
<sequence length="58" mass="6247">MEASGYSYARLTAHRNEEGGLVTFIEHYTGNENVAGLVGWTLIVGYVGIMAMYASAFG</sequence>
<dbReference type="STRING" id="1227453.C444_21341"/>
<dbReference type="RefSeq" id="WP_004595099.1">
    <property type="nucleotide sequence ID" value="NZ_AOLY01000048.1"/>
</dbReference>
<dbReference type="eggNOG" id="arCOG00009">
    <property type="taxonomic scope" value="Archaea"/>
</dbReference>
<gene>
    <name evidence="2" type="ORF">C444_21341</name>
</gene>
<evidence type="ECO:0000256" key="1">
    <source>
        <dbReference type="SAM" id="Phobius"/>
    </source>
</evidence>
<feature type="transmembrane region" description="Helical" evidence="1">
    <location>
        <begin position="37"/>
        <end position="57"/>
    </location>
</feature>
<evidence type="ECO:0000313" key="3">
    <source>
        <dbReference type="Proteomes" id="UP000011524"/>
    </source>
</evidence>
<name>M0L4W4_HALJT</name>
<evidence type="ECO:0000313" key="2">
    <source>
        <dbReference type="EMBL" id="EMA27010.1"/>
    </source>
</evidence>
<comment type="caution">
    <text evidence="2">The sequence shown here is derived from an EMBL/GenBank/DDBJ whole genome shotgun (WGS) entry which is preliminary data.</text>
</comment>
<keyword evidence="3" id="KW-1185">Reference proteome</keyword>
<organism evidence="2 3">
    <name type="scientific">Haloarcula japonica (strain ATCC 49778 / DSM 6131 / JCM 7785 / NBRC 101032 / NCIMB 13157 / TR-1)</name>
    <dbReference type="NCBI Taxonomy" id="1227453"/>
    <lineage>
        <taxon>Archaea</taxon>
        <taxon>Methanobacteriati</taxon>
        <taxon>Methanobacteriota</taxon>
        <taxon>Stenosarchaea group</taxon>
        <taxon>Halobacteria</taxon>
        <taxon>Halobacteriales</taxon>
        <taxon>Haloarculaceae</taxon>
        <taxon>Haloarcula</taxon>
    </lineage>
</organism>
<reference evidence="2 3" key="1">
    <citation type="journal article" date="2014" name="PLoS Genet.">
        <title>Phylogenetically driven sequencing of extremely halophilic archaea reveals strategies for static and dynamic osmo-response.</title>
        <authorList>
            <person name="Becker E.A."/>
            <person name="Seitzer P.M."/>
            <person name="Tritt A."/>
            <person name="Larsen D."/>
            <person name="Krusor M."/>
            <person name="Yao A.I."/>
            <person name="Wu D."/>
            <person name="Madern D."/>
            <person name="Eisen J.A."/>
            <person name="Darling A.E."/>
            <person name="Facciotti M.T."/>
        </authorList>
    </citation>
    <scope>NUCLEOTIDE SEQUENCE [LARGE SCALE GENOMIC DNA]</scope>
    <source>
        <strain evidence="3">ATCC 49778 / DSM 6131 / JCM 7785 / NBRC 101032 / NCIMB 13157 / TR-1</strain>
    </source>
</reference>
<dbReference type="Proteomes" id="UP000011524">
    <property type="component" value="Unassembled WGS sequence"/>
</dbReference>
<dbReference type="PATRIC" id="fig|1227453.3.peg.4194"/>
<protein>
    <submittedName>
        <fullName evidence="2">Amino acid permease-associated protein</fullName>
    </submittedName>
</protein>
<keyword evidence="1" id="KW-0812">Transmembrane</keyword>